<dbReference type="Pfam" id="PF01896">
    <property type="entry name" value="DNA_primase_S"/>
    <property type="match status" value="1"/>
</dbReference>
<keyword evidence="9" id="KW-0804">Transcription</keyword>
<evidence type="ECO:0000256" key="9">
    <source>
        <dbReference type="ARBA" id="ARBA00023163"/>
    </source>
</evidence>
<keyword evidence="12" id="KW-1185">Reference proteome</keyword>
<keyword evidence="4 10" id="KW-0808">Transferase</keyword>
<keyword evidence="7" id="KW-0479">Metal-binding</keyword>
<keyword evidence="3 10" id="KW-0639">Primosome</keyword>
<evidence type="ECO:0000256" key="5">
    <source>
        <dbReference type="ARBA" id="ARBA00022695"/>
    </source>
</evidence>
<evidence type="ECO:0000256" key="2">
    <source>
        <dbReference type="ARBA" id="ARBA00022478"/>
    </source>
</evidence>
<keyword evidence="5" id="KW-0548">Nucleotidyltransferase</keyword>
<reference evidence="11" key="2">
    <citation type="submission" date="2020-12" db="EMBL/GenBank/DDBJ databases">
        <authorList>
            <person name="Kanost M."/>
        </authorList>
    </citation>
    <scope>NUCLEOTIDE SEQUENCE</scope>
</reference>
<dbReference type="GO" id="GO:0006269">
    <property type="term" value="P:DNA replication, synthesis of primer"/>
    <property type="evidence" value="ECO:0007669"/>
    <property type="project" value="UniProtKB-KW"/>
</dbReference>
<comment type="similarity">
    <text evidence="1 10">Belongs to the eukaryotic-type primase small subunit family.</text>
</comment>
<evidence type="ECO:0000256" key="4">
    <source>
        <dbReference type="ARBA" id="ARBA00022679"/>
    </source>
</evidence>
<comment type="caution">
    <text evidence="11">The sequence shown here is derived from an EMBL/GenBank/DDBJ whole genome shotgun (WGS) entry which is preliminary data.</text>
</comment>
<accession>A0A922CL74</accession>
<keyword evidence="2 10" id="KW-0240">DNA-directed RNA polymerase</keyword>
<dbReference type="AlphaFoldDB" id="A0A922CL74"/>
<evidence type="ECO:0000256" key="10">
    <source>
        <dbReference type="RuleBase" id="RU003514"/>
    </source>
</evidence>
<dbReference type="Proteomes" id="UP000791440">
    <property type="component" value="Unassembled WGS sequence"/>
</dbReference>
<dbReference type="EC" id="2.7.7.-" evidence="10"/>
<dbReference type="InterPro" id="IPR002755">
    <property type="entry name" value="DNA_primase_S"/>
</dbReference>
<evidence type="ECO:0000256" key="8">
    <source>
        <dbReference type="ARBA" id="ARBA00022833"/>
    </source>
</evidence>
<keyword evidence="6 10" id="KW-0235">DNA replication</keyword>
<proteinExistence type="inferred from homology"/>
<dbReference type="InterPro" id="IPR014052">
    <property type="entry name" value="DNA_primase_ssu_euk/arc"/>
</dbReference>
<evidence type="ECO:0000313" key="12">
    <source>
        <dbReference type="Proteomes" id="UP000791440"/>
    </source>
</evidence>
<dbReference type="NCBIfam" id="TIGR00335">
    <property type="entry name" value="primase_sml"/>
    <property type="match status" value="1"/>
</dbReference>
<sequence length="412" mass="47602">MVGQHDENLLSDMLPIYYTRLFPQNIFCRWLTCGSYPHPVSNRELSFTLADDVYIRYLSINNQKDFQTLLQKKIPHKLDIGGVYNTKPSIARHDSVVLARELVFDIDLTDYDEIRTCCQEAKVCEKCWKFMVIACEIIDKALRDDFGFQNILWVFSGRRGIHCWVSDYEARTLDSPGRGAIADYMCLIMGGDNQNKKVNLGSDNIHTSIRRALNIIDQYFEQLLEEQGFISTADRLQTFLKIMPDENLKSQTEKVLAKMSEASLDRWKAFLNIYNNYYRENSNSSRKIKYLIEEIKIQYCYPRLDVNVTKGFNHLLKSPFSIHPKTGKVCVVFKPGNAKNMKLDEVPTIYSLLDDSSPDNAQHQVNMRVAVKNFQEVVFSLEKTEAMRRRNDARVANRSIATSPVDRGKAKI</sequence>
<evidence type="ECO:0000256" key="1">
    <source>
        <dbReference type="ARBA" id="ARBA00009762"/>
    </source>
</evidence>
<dbReference type="GO" id="GO:0046872">
    <property type="term" value="F:metal ion binding"/>
    <property type="evidence" value="ECO:0007669"/>
    <property type="project" value="UniProtKB-KW"/>
</dbReference>
<protein>
    <recommendedName>
        <fullName evidence="10">DNA primase</fullName>
        <ecNumber evidence="10">2.7.7.-</ecNumber>
    </recommendedName>
</protein>
<dbReference type="FunFam" id="3.90.920.10:FF:000003">
    <property type="entry name" value="DNA primase"/>
    <property type="match status" value="1"/>
</dbReference>
<dbReference type="EMBL" id="JH668375">
    <property type="protein sequence ID" value="KAG6449613.1"/>
    <property type="molecule type" value="Genomic_DNA"/>
</dbReference>
<evidence type="ECO:0000256" key="3">
    <source>
        <dbReference type="ARBA" id="ARBA00022515"/>
    </source>
</evidence>
<dbReference type="PANTHER" id="PTHR10536">
    <property type="entry name" value="DNA PRIMASE SMALL SUBUNIT"/>
    <property type="match status" value="1"/>
</dbReference>
<keyword evidence="8" id="KW-0862">Zinc</keyword>
<dbReference type="GO" id="GO:0003899">
    <property type="term" value="F:DNA-directed RNA polymerase activity"/>
    <property type="evidence" value="ECO:0007669"/>
    <property type="project" value="InterPro"/>
</dbReference>
<reference evidence="11" key="1">
    <citation type="journal article" date="2016" name="Insect Biochem. Mol. Biol.">
        <title>Multifaceted biological insights from a draft genome sequence of the tobacco hornworm moth, Manduca sexta.</title>
        <authorList>
            <person name="Kanost M.R."/>
            <person name="Arrese E.L."/>
            <person name="Cao X."/>
            <person name="Chen Y.R."/>
            <person name="Chellapilla S."/>
            <person name="Goldsmith M.R."/>
            <person name="Grosse-Wilde E."/>
            <person name="Heckel D.G."/>
            <person name="Herndon N."/>
            <person name="Jiang H."/>
            <person name="Papanicolaou A."/>
            <person name="Qu J."/>
            <person name="Soulages J.L."/>
            <person name="Vogel H."/>
            <person name="Walters J."/>
            <person name="Waterhouse R.M."/>
            <person name="Ahn S.J."/>
            <person name="Almeida F.C."/>
            <person name="An C."/>
            <person name="Aqrawi P."/>
            <person name="Bretschneider A."/>
            <person name="Bryant W.B."/>
            <person name="Bucks S."/>
            <person name="Chao H."/>
            <person name="Chevignon G."/>
            <person name="Christen J.M."/>
            <person name="Clarke D.F."/>
            <person name="Dittmer N.T."/>
            <person name="Ferguson L.C.F."/>
            <person name="Garavelou S."/>
            <person name="Gordon K.H.J."/>
            <person name="Gunaratna R.T."/>
            <person name="Han Y."/>
            <person name="Hauser F."/>
            <person name="He Y."/>
            <person name="Heidel-Fischer H."/>
            <person name="Hirsh A."/>
            <person name="Hu Y."/>
            <person name="Jiang H."/>
            <person name="Kalra D."/>
            <person name="Klinner C."/>
            <person name="Konig C."/>
            <person name="Kovar C."/>
            <person name="Kroll A.R."/>
            <person name="Kuwar S.S."/>
            <person name="Lee S.L."/>
            <person name="Lehman R."/>
            <person name="Li K."/>
            <person name="Li Z."/>
            <person name="Liang H."/>
            <person name="Lovelace S."/>
            <person name="Lu Z."/>
            <person name="Mansfield J.H."/>
            <person name="McCulloch K.J."/>
            <person name="Mathew T."/>
            <person name="Morton B."/>
            <person name="Muzny D.M."/>
            <person name="Neunemann D."/>
            <person name="Ongeri F."/>
            <person name="Pauchet Y."/>
            <person name="Pu L.L."/>
            <person name="Pyrousis I."/>
            <person name="Rao X.J."/>
            <person name="Redding A."/>
            <person name="Roesel C."/>
            <person name="Sanchez-Gracia A."/>
            <person name="Schaack S."/>
            <person name="Shukla A."/>
            <person name="Tetreau G."/>
            <person name="Wang Y."/>
            <person name="Xiong G.H."/>
            <person name="Traut W."/>
            <person name="Walsh T.K."/>
            <person name="Worley K.C."/>
            <person name="Wu D."/>
            <person name="Wu W."/>
            <person name="Wu Y.Q."/>
            <person name="Zhang X."/>
            <person name="Zou Z."/>
            <person name="Zucker H."/>
            <person name="Briscoe A.D."/>
            <person name="Burmester T."/>
            <person name="Clem R.J."/>
            <person name="Feyereisen R."/>
            <person name="Grimmelikhuijzen C.J.P."/>
            <person name="Hamodrakas S.J."/>
            <person name="Hansson B.S."/>
            <person name="Huguet E."/>
            <person name="Jermiin L.S."/>
            <person name="Lan Q."/>
            <person name="Lehman H.K."/>
            <person name="Lorenzen M."/>
            <person name="Merzendorfer H."/>
            <person name="Michalopoulos I."/>
            <person name="Morton D.B."/>
            <person name="Muthukrishnan S."/>
            <person name="Oakeshott J.G."/>
            <person name="Palmer W."/>
            <person name="Park Y."/>
            <person name="Passarelli A.L."/>
            <person name="Rozas J."/>
            <person name="Schwartz L.M."/>
            <person name="Smith W."/>
            <person name="Southgate A."/>
            <person name="Vilcinskas A."/>
            <person name="Vogt R."/>
            <person name="Wang P."/>
            <person name="Werren J."/>
            <person name="Yu X.Q."/>
            <person name="Zhou J.J."/>
            <person name="Brown S.J."/>
            <person name="Scherer S.E."/>
            <person name="Richards S."/>
            <person name="Blissard G.W."/>
        </authorList>
    </citation>
    <scope>NUCLEOTIDE SEQUENCE</scope>
</reference>
<evidence type="ECO:0000256" key="6">
    <source>
        <dbReference type="ARBA" id="ARBA00022705"/>
    </source>
</evidence>
<evidence type="ECO:0000256" key="7">
    <source>
        <dbReference type="ARBA" id="ARBA00022723"/>
    </source>
</evidence>
<gene>
    <name evidence="11" type="ORF">O3G_MSEX006091</name>
</gene>
<dbReference type="GO" id="GO:0005658">
    <property type="term" value="C:alpha DNA polymerase:primase complex"/>
    <property type="evidence" value="ECO:0007669"/>
    <property type="project" value="UniProtKB-ARBA"/>
</dbReference>
<evidence type="ECO:0000313" key="11">
    <source>
        <dbReference type="EMBL" id="KAG6449613.1"/>
    </source>
</evidence>
<dbReference type="CDD" id="cd04860">
    <property type="entry name" value="AE_Prim_S"/>
    <property type="match status" value="1"/>
</dbReference>
<organism evidence="11 12">
    <name type="scientific">Manduca sexta</name>
    <name type="common">Tobacco hawkmoth</name>
    <name type="synonym">Tobacco hornworm</name>
    <dbReference type="NCBI Taxonomy" id="7130"/>
    <lineage>
        <taxon>Eukaryota</taxon>
        <taxon>Metazoa</taxon>
        <taxon>Ecdysozoa</taxon>
        <taxon>Arthropoda</taxon>
        <taxon>Hexapoda</taxon>
        <taxon>Insecta</taxon>
        <taxon>Pterygota</taxon>
        <taxon>Neoptera</taxon>
        <taxon>Endopterygota</taxon>
        <taxon>Lepidoptera</taxon>
        <taxon>Glossata</taxon>
        <taxon>Ditrysia</taxon>
        <taxon>Bombycoidea</taxon>
        <taxon>Sphingidae</taxon>
        <taxon>Sphinginae</taxon>
        <taxon>Sphingini</taxon>
        <taxon>Manduca</taxon>
    </lineage>
</organism>
<name>A0A922CL74_MANSE</name>